<evidence type="ECO:0000256" key="7">
    <source>
        <dbReference type="RuleBase" id="RU000477"/>
    </source>
</evidence>
<feature type="transmembrane region" description="Helical" evidence="8">
    <location>
        <begin position="223"/>
        <end position="246"/>
    </location>
</feature>
<evidence type="ECO:0000256" key="5">
    <source>
        <dbReference type="ARBA" id="ARBA00022989"/>
    </source>
</evidence>
<dbReference type="InterPro" id="IPR022357">
    <property type="entry name" value="MIP_CS"/>
</dbReference>
<dbReference type="EMBL" id="FQZE01000001">
    <property type="protein sequence ID" value="SHI31149.1"/>
    <property type="molecule type" value="Genomic_DNA"/>
</dbReference>
<dbReference type="GO" id="GO:0005886">
    <property type="term" value="C:plasma membrane"/>
    <property type="evidence" value="ECO:0007669"/>
    <property type="project" value="TreeGrafter"/>
</dbReference>
<dbReference type="PROSITE" id="PS00221">
    <property type="entry name" value="MIP"/>
    <property type="match status" value="1"/>
</dbReference>
<organism evidence="9 10">
    <name type="scientific">Tangfeifania diversioriginum</name>
    <dbReference type="NCBI Taxonomy" id="1168035"/>
    <lineage>
        <taxon>Bacteria</taxon>
        <taxon>Pseudomonadati</taxon>
        <taxon>Bacteroidota</taxon>
        <taxon>Bacteroidia</taxon>
        <taxon>Marinilabiliales</taxon>
        <taxon>Prolixibacteraceae</taxon>
        <taxon>Tangfeifania</taxon>
    </lineage>
</organism>
<dbReference type="Pfam" id="PF00230">
    <property type="entry name" value="MIP"/>
    <property type="match status" value="1"/>
</dbReference>
<feature type="transmembrane region" description="Helical" evidence="8">
    <location>
        <begin position="135"/>
        <end position="154"/>
    </location>
</feature>
<dbReference type="PANTHER" id="PTHR43829:SF9">
    <property type="entry name" value="AQUAPORIN-9"/>
    <property type="match status" value="1"/>
</dbReference>
<keyword evidence="6 8" id="KW-0472">Membrane</keyword>
<keyword evidence="3 7" id="KW-0813">Transport</keyword>
<reference evidence="9 10" key="1">
    <citation type="submission" date="2016-11" db="EMBL/GenBank/DDBJ databases">
        <authorList>
            <person name="Jaros S."/>
            <person name="Januszkiewicz K."/>
            <person name="Wedrychowicz H."/>
        </authorList>
    </citation>
    <scope>NUCLEOTIDE SEQUENCE [LARGE SCALE GENOMIC DNA]</scope>
    <source>
        <strain evidence="9 10">DSM 27063</strain>
    </source>
</reference>
<evidence type="ECO:0000256" key="4">
    <source>
        <dbReference type="ARBA" id="ARBA00022692"/>
    </source>
</evidence>
<name>A0A1M6A484_9BACT</name>
<evidence type="ECO:0000256" key="3">
    <source>
        <dbReference type="ARBA" id="ARBA00022448"/>
    </source>
</evidence>
<dbReference type="SUPFAM" id="SSF81338">
    <property type="entry name" value="Aquaporin-like"/>
    <property type="match status" value="1"/>
</dbReference>
<accession>A0A1M6A484</accession>
<dbReference type="NCBIfam" id="TIGR00861">
    <property type="entry name" value="MIP"/>
    <property type="match status" value="1"/>
</dbReference>
<evidence type="ECO:0000256" key="2">
    <source>
        <dbReference type="ARBA" id="ARBA00006175"/>
    </source>
</evidence>
<dbReference type="STRING" id="1168035.SAMN05444280_10153"/>
<dbReference type="Gene3D" id="1.20.1080.10">
    <property type="entry name" value="Glycerol uptake facilitator protein"/>
    <property type="match status" value="1"/>
</dbReference>
<dbReference type="PRINTS" id="PR00783">
    <property type="entry name" value="MINTRINSICP"/>
</dbReference>
<dbReference type="RefSeq" id="WP_245792580.1">
    <property type="nucleotide sequence ID" value="NZ_FQZE01000001.1"/>
</dbReference>
<keyword evidence="10" id="KW-1185">Reference proteome</keyword>
<comment type="subcellular location">
    <subcellularLocation>
        <location evidence="1">Membrane</location>
        <topology evidence="1">Multi-pass membrane protein</topology>
    </subcellularLocation>
</comment>
<sequence length="250" mass="26582">MMIELFGELLGTFILIVLGNGVVANVNLDKTHSHGAGWIVITAGWGMAVFVAVLSTADLSGAHINPAVTLGLAFSGLFEWAKVAPFILAQMLGAMLGALTVYIFFKNHFDTTETPGVKKSCFCTAPAIRNYTSNFFSEVVGTFILVLAVLLITMPQLEYESFGSTKVGLGSLGALPVALVVFAIGLSLGGTTGYAINPARDLGPRIVHWLLPVRNKKDNTDWAYSWIPALGPVTGAALASLIHYFISCNC</sequence>
<evidence type="ECO:0000313" key="9">
    <source>
        <dbReference type="EMBL" id="SHI31149.1"/>
    </source>
</evidence>
<feature type="transmembrane region" description="Helical" evidence="8">
    <location>
        <begin position="34"/>
        <end position="55"/>
    </location>
</feature>
<gene>
    <name evidence="9" type="ORF">SAMN05444280_10153</name>
</gene>
<dbReference type="CDD" id="cd00333">
    <property type="entry name" value="MIP"/>
    <property type="match status" value="1"/>
</dbReference>
<dbReference type="GO" id="GO:0015254">
    <property type="term" value="F:glycerol channel activity"/>
    <property type="evidence" value="ECO:0007669"/>
    <property type="project" value="TreeGrafter"/>
</dbReference>
<feature type="transmembrane region" description="Helical" evidence="8">
    <location>
        <begin position="87"/>
        <end position="105"/>
    </location>
</feature>
<dbReference type="InterPro" id="IPR023271">
    <property type="entry name" value="Aquaporin-like"/>
</dbReference>
<dbReference type="InterPro" id="IPR050363">
    <property type="entry name" value="MIP/Aquaporin"/>
</dbReference>
<dbReference type="PANTHER" id="PTHR43829">
    <property type="entry name" value="AQUAPORIN OR AQUAGLYCEROPORIN RELATED"/>
    <property type="match status" value="1"/>
</dbReference>
<proteinExistence type="inferred from homology"/>
<evidence type="ECO:0000256" key="1">
    <source>
        <dbReference type="ARBA" id="ARBA00004141"/>
    </source>
</evidence>
<protein>
    <submittedName>
        <fullName evidence="9">Glycerol uptake facilitator protein</fullName>
    </submittedName>
</protein>
<keyword evidence="4 7" id="KW-0812">Transmembrane</keyword>
<evidence type="ECO:0000313" key="10">
    <source>
        <dbReference type="Proteomes" id="UP000184050"/>
    </source>
</evidence>
<comment type="similarity">
    <text evidence="2 7">Belongs to the MIP/aquaporin (TC 1.A.8) family.</text>
</comment>
<feature type="transmembrane region" description="Helical" evidence="8">
    <location>
        <begin position="174"/>
        <end position="196"/>
    </location>
</feature>
<evidence type="ECO:0000256" key="6">
    <source>
        <dbReference type="ARBA" id="ARBA00023136"/>
    </source>
</evidence>
<keyword evidence="5 8" id="KW-1133">Transmembrane helix</keyword>
<evidence type="ECO:0000256" key="8">
    <source>
        <dbReference type="SAM" id="Phobius"/>
    </source>
</evidence>
<dbReference type="InterPro" id="IPR000425">
    <property type="entry name" value="MIP"/>
</dbReference>
<dbReference type="Proteomes" id="UP000184050">
    <property type="component" value="Unassembled WGS sequence"/>
</dbReference>
<dbReference type="AlphaFoldDB" id="A0A1M6A484"/>